<dbReference type="SUPFAM" id="SSF52972">
    <property type="entry name" value="ITPase-like"/>
    <property type="match status" value="1"/>
</dbReference>
<feature type="binding site" evidence="10">
    <location>
        <position position="178"/>
    </location>
    <ligand>
        <name>substrate</name>
    </ligand>
</feature>
<dbReference type="HAMAP" id="MF_01405">
    <property type="entry name" value="Non_canon_purine_NTPase"/>
    <property type="match status" value="1"/>
</dbReference>
<dbReference type="AlphaFoldDB" id="A0A520N424"/>
<evidence type="ECO:0000256" key="3">
    <source>
        <dbReference type="ARBA" id="ARBA00022723"/>
    </source>
</evidence>
<comment type="caution">
    <text evidence="10">Lacks conserved residue(s) required for the propagation of feature annotation.</text>
</comment>
<feature type="binding site" evidence="10">
    <location>
        <position position="71"/>
    </location>
    <ligand>
        <name>substrate</name>
    </ligand>
</feature>
<comment type="similarity">
    <text evidence="1 10 11">Belongs to the HAM1 NTPase family.</text>
</comment>
<feature type="binding site" evidence="10">
    <location>
        <begin position="183"/>
        <end position="184"/>
    </location>
    <ligand>
        <name>substrate</name>
    </ligand>
</feature>
<dbReference type="Gene3D" id="3.90.950.10">
    <property type="match status" value="1"/>
</dbReference>
<sequence length="203" mass="22546">MKSNDDILIASSNKGKLKEFKKLFKNRKVFSLSDLNIEDAIEDGDSFLENAMIKAKHGAKESKLYTIADDSGIVVPKLGYEPGIYSSRYAGEGASDKDNRDKIIDKLIKKKYESLAAFYVCVLVGLKSPNDPMPIVTQGEIHGRISINSSGEGGFGYDKIFYPDGYDCSMASLDQQIKNKVSHRAIASEKFIKLFNSSYDTFL</sequence>
<evidence type="ECO:0000313" key="12">
    <source>
        <dbReference type="EMBL" id="RZO28247.1"/>
    </source>
</evidence>
<dbReference type="InterPro" id="IPR029001">
    <property type="entry name" value="ITPase-like_fam"/>
</dbReference>
<feature type="active site" description="Proton acceptor" evidence="10">
    <location>
        <position position="70"/>
    </location>
</feature>
<dbReference type="Pfam" id="PF01725">
    <property type="entry name" value="Ham1p_like"/>
    <property type="match status" value="1"/>
</dbReference>
<dbReference type="GO" id="GO:0017111">
    <property type="term" value="F:ribonucleoside triphosphate phosphatase activity"/>
    <property type="evidence" value="ECO:0007669"/>
    <property type="project" value="InterPro"/>
</dbReference>
<feature type="binding site" evidence="10">
    <location>
        <position position="70"/>
    </location>
    <ligand>
        <name>Mg(2+)</name>
        <dbReference type="ChEBI" id="CHEBI:18420"/>
    </ligand>
</feature>
<comment type="subunit">
    <text evidence="2 10">Homodimer.</text>
</comment>
<dbReference type="CDD" id="cd00515">
    <property type="entry name" value="HAM1"/>
    <property type="match status" value="1"/>
</dbReference>
<dbReference type="InterPro" id="IPR002637">
    <property type="entry name" value="RdgB/HAM1"/>
</dbReference>
<keyword evidence="5 10" id="KW-0378">Hydrolase</keyword>
<dbReference type="Proteomes" id="UP000318710">
    <property type="component" value="Unassembled WGS sequence"/>
</dbReference>
<comment type="caution">
    <text evidence="12">The sequence shown here is derived from an EMBL/GenBank/DDBJ whole genome shotgun (WGS) entry which is preliminary data.</text>
</comment>
<proteinExistence type="inferred from homology"/>
<protein>
    <recommendedName>
        <fullName evidence="10">dITP/XTP pyrophosphatase</fullName>
        <ecNumber evidence="10">3.6.1.66</ecNumber>
    </recommendedName>
    <alternativeName>
        <fullName evidence="10">Non-canonical purine NTP pyrophosphatase</fullName>
    </alternativeName>
    <alternativeName>
        <fullName evidence="10">Non-standard purine NTP pyrophosphatase</fullName>
    </alternativeName>
    <alternativeName>
        <fullName evidence="10">Nucleoside-triphosphate diphosphatase</fullName>
    </alternativeName>
    <alternativeName>
        <fullName evidence="10">Nucleoside-triphosphate pyrophosphatase</fullName>
        <shortName evidence="10">NTPase</shortName>
    </alternativeName>
</protein>
<comment type="catalytic activity">
    <reaction evidence="8 10">
        <text>dITP + H2O = dIMP + diphosphate + H(+)</text>
        <dbReference type="Rhea" id="RHEA:28342"/>
        <dbReference type="ChEBI" id="CHEBI:15377"/>
        <dbReference type="ChEBI" id="CHEBI:15378"/>
        <dbReference type="ChEBI" id="CHEBI:33019"/>
        <dbReference type="ChEBI" id="CHEBI:61194"/>
        <dbReference type="ChEBI" id="CHEBI:61382"/>
        <dbReference type="EC" id="3.6.1.66"/>
    </reaction>
</comment>
<dbReference type="EMBL" id="SHBF01000004">
    <property type="protein sequence ID" value="RZO28247.1"/>
    <property type="molecule type" value="Genomic_DNA"/>
</dbReference>
<evidence type="ECO:0000256" key="10">
    <source>
        <dbReference type="HAMAP-Rule" id="MF_01405"/>
    </source>
</evidence>
<evidence type="ECO:0000256" key="6">
    <source>
        <dbReference type="ARBA" id="ARBA00022842"/>
    </source>
</evidence>
<dbReference type="GO" id="GO:0005829">
    <property type="term" value="C:cytosol"/>
    <property type="evidence" value="ECO:0007669"/>
    <property type="project" value="TreeGrafter"/>
</dbReference>
<organism evidence="12 13">
    <name type="scientific">SAR86 cluster bacterium</name>
    <dbReference type="NCBI Taxonomy" id="2030880"/>
    <lineage>
        <taxon>Bacteria</taxon>
        <taxon>Pseudomonadati</taxon>
        <taxon>Pseudomonadota</taxon>
        <taxon>Gammaproteobacteria</taxon>
        <taxon>SAR86 cluster</taxon>
    </lineage>
</organism>
<dbReference type="GO" id="GO:0009146">
    <property type="term" value="P:purine nucleoside triphosphate catabolic process"/>
    <property type="evidence" value="ECO:0007669"/>
    <property type="project" value="UniProtKB-UniRule"/>
</dbReference>
<keyword evidence="6 10" id="KW-0460">Magnesium</keyword>
<accession>A0A520N424</accession>
<comment type="cofactor">
    <cofactor evidence="10">
        <name>Mg(2+)</name>
        <dbReference type="ChEBI" id="CHEBI:18420"/>
    </cofactor>
    <text evidence="10">Binds 1 Mg(2+) ion per subunit.</text>
</comment>
<dbReference type="GO" id="GO:0000166">
    <property type="term" value="F:nucleotide binding"/>
    <property type="evidence" value="ECO:0007669"/>
    <property type="project" value="UniProtKB-KW"/>
</dbReference>
<comment type="function">
    <text evidence="10">Pyrophosphatase that catalyzes the hydrolysis of nucleoside triphosphates to their monophosphate derivatives, with a high preference for the non-canonical purine nucleotides XTP (xanthosine triphosphate), dITP (deoxyinosine triphosphate) and ITP. Seems to function as a house-cleaning enzyme that removes non-canonical purine nucleotides from the nucleotide pool, thus preventing their incorporation into DNA/RNA and avoiding chromosomal lesions.</text>
</comment>
<dbReference type="PANTHER" id="PTHR11067:SF9">
    <property type="entry name" value="INOSINE TRIPHOSPHATE PYROPHOSPHATASE"/>
    <property type="match status" value="1"/>
</dbReference>
<feature type="binding site" evidence="10">
    <location>
        <begin position="11"/>
        <end position="16"/>
    </location>
    <ligand>
        <name>substrate</name>
    </ligand>
</feature>
<dbReference type="InterPro" id="IPR020922">
    <property type="entry name" value="dITP/XTP_pyrophosphatase"/>
</dbReference>
<comment type="catalytic activity">
    <reaction evidence="9 10">
        <text>XTP + H2O = XMP + diphosphate + H(+)</text>
        <dbReference type="Rhea" id="RHEA:28610"/>
        <dbReference type="ChEBI" id="CHEBI:15377"/>
        <dbReference type="ChEBI" id="CHEBI:15378"/>
        <dbReference type="ChEBI" id="CHEBI:33019"/>
        <dbReference type="ChEBI" id="CHEBI:57464"/>
        <dbReference type="ChEBI" id="CHEBI:61314"/>
        <dbReference type="EC" id="3.6.1.66"/>
    </reaction>
</comment>
<feature type="binding site" evidence="10">
    <location>
        <begin position="155"/>
        <end position="158"/>
    </location>
    <ligand>
        <name>substrate</name>
    </ligand>
</feature>
<keyword evidence="4 10" id="KW-0547">Nucleotide-binding</keyword>
<gene>
    <name evidence="12" type="primary">rdgB</name>
    <name evidence="12" type="ORF">EVA93_01295</name>
</gene>
<comment type="catalytic activity">
    <reaction evidence="10">
        <text>ITP + H2O = IMP + diphosphate + H(+)</text>
        <dbReference type="Rhea" id="RHEA:29399"/>
        <dbReference type="ChEBI" id="CHEBI:15377"/>
        <dbReference type="ChEBI" id="CHEBI:15378"/>
        <dbReference type="ChEBI" id="CHEBI:33019"/>
        <dbReference type="ChEBI" id="CHEBI:58053"/>
        <dbReference type="ChEBI" id="CHEBI:61402"/>
        <dbReference type="EC" id="3.6.1.66"/>
    </reaction>
</comment>
<dbReference type="PANTHER" id="PTHR11067">
    <property type="entry name" value="INOSINE TRIPHOSPHATE PYROPHOSPHATASE/HAM1 PROTEIN"/>
    <property type="match status" value="1"/>
</dbReference>
<evidence type="ECO:0000256" key="2">
    <source>
        <dbReference type="ARBA" id="ARBA00011738"/>
    </source>
</evidence>
<keyword evidence="7 10" id="KW-0546">Nucleotide metabolism</keyword>
<dbReference type="GO" id="GO:0035870">
    <property type="term" value="F:dITP diphosphatase activity"/>
    <property type="evidence" value="ECO:0007669"/>
    <property type="project" value="UniProtKB-UniRule"/>
</dbReference>
<evidence type="ECO:0000256" key="8">
    <source>
        <dbReference type="ARBA" id="ARBA00051875"/>
    </source>
</evidence>
<evidence type="ECO:0000256" key="9">
    <source>
        <dbReference type="ARBA" id="ARBA00052017"/>
    </source>
</evidence>
<reference evidence="12 13" key="1">
    <citation type="submission" date="2019-02" db="EMBL/GenBank/DDBJ databases">
        <title>Prokaryotic population dynamics and viral predation in marine succession experiment using metagenomics: the confinement effect.</title>
        <authorList>
            <person name="Haro-Moreno J.M."/>
            <person name="Rodriguez-Valera F."/>
            <person name="Lopez-Perez M."/>
        </authorList>
    </citation>
    <scope>NUCLEOTIDE SEQUENCE [LARGE SCALE GENOMIC DNA]</scope>
    <source>
        <strain evidence="12">MED-G160</strain>
    </source>
</reference>
<dbReference type="GO" id="GO:0036220">
    <property type="term" value="F:ITP diphosphatase activity"/>
    <property type="evidence" value="ECO:0007669"/>
    <property type="project" value="UniProtKB-UniRule"/>
</dbReference>
<dbReference type="FunFam" id="3.90.950.10:FF:000001">
    <property type="entry name" value="dITP/XTP pyrophosphatase"/>
    <property type="match status" value="1"/>
</dbReference>
<dbReference type="NCBIfam" id="TIGR00042">
    <property type="entry name" value="RdgB/HAM1 family non-canonical purine NTP pyrophosphatase"/>
    <property type="match status" value="1"/>
</dbReference>
<evidence type="ECO:0000256" key="1">
    <source>
        <dbReference type="ARBA" id="ARBA00008023"/>
    </source>
</evidence>
<evidence type="ECO:0000313" key="13">
    <source>
        <dbReference type="Proteomes" id="UP000318710"/>
    </source>
</evidence>
<dbReference type="GO" id="GO:0036222">
    <property type="term" value="F:XTP diphosphatase activity"/>
    <property type="evidence" value="ECO:0007669"/>
    <property type="project" value="UniProtKB-UniRule"/>
</dbReference>
<keyword evidence="3 10" id="KW-0479">Metal-binding</keyword>
<name>A0A520N424_9GAMM</name>
<evidence type="ECO:0000256" key="4">
    <source>
        <dbReference type="ARBA" id="ARBA00022741"/>
    </source>
</evidence>
<evidence type="ECO:0000256" key="5">
    <source>
        <dbReference type="ARBA" id="ARBA00022801"/>
    </source>
</evidence>
<evidence type="ECO:0000256" key="11">
    <source>
        <dbReference type="RuleBase" id="RU003781"/>
    </source>
</evidence>
<dbReference type="GO" id="GO:0046872">
    <property type="term" value="F:metal ion binding"/>
    <property type="evidence" value="ECO:0007669"/>
    <property type="project" value="UniProtKB-KW"/>
</dbReference>
<dbReference type="GO" id="GO:0009117">
    <property type="term" value="P:nucleotide metabolic process"/>
    <property type="evidence" value="ECO:0007669"/>
    <property type="project" value="UniProtKB-KW"/>
</dbReference>
<dbReference type="EC" id="3.6.1.66" evidence="10"/>
<evidence type="ECO:0000256" key="7">
    <source>
        <dbReference type="ARBA" id="ARBA00023080"/>
    </source>
</evidence>